<evidence type="ECO:0000256" key="1">
    <source>
        <dbReference type="SAM" id="SignalP"/>
    </source>
</evidence>
<feature type="chain" id="PRO_5032496570" evidence="1">
    <location>
        <begin position="19"/>
        <end position="37"/>
    </location>
</feature>
<gene>
    <name evidence="2" type="ORF">G2W53_005459</name>
</gene>
<name>A0A834X266_9FABA</name>
<comment type="caution">
    <text evidence="2">The sequence shown here is derived from an EMBL/GenBank/DDBJ whole genome shotgun (WGS) entry which is preliminary data.</text>
</comment>
<accession>A0A834X266</accession>
<keyword evidence="1" id="KW-0732">Signal</keyword>
<dbReference type="Proteomes" id="UP000634136">
    <property type="component" value="Unassembled WGS sequence"/>
</dbReference>
<feature type="signal peptide" evidence="1">
    <location>
        <begin position="1"/>
        <end position="18"/>
    </location>
</feature>
<dbReference type="AlphaFoldDB" id="A0A834X266"/>
<dbReference type="EMBL" id="JAAIUW010000003">
    <property type="protein sequence ID" value="KAF7836977.1"/>
    <property type="molecule type" value="Genomic_DNA"/>
</dbReference>
<proteinExistence type="predicted"/>
<evidence type="ECO:0000313" key="2">
    <source>
        <dbReference type="EMBL" id="KAF7836977.1"/>
    </source>
</evidence>
<reference evidence="2" key="1">
    <citation type="submission" date="2020-09" db="EMBL/GenBank/DDBJ databases">
        <title>Genome-Enabled Discovery of Anthraquinone Biosynthesis in Senna tora.</title>
        <authorList>
            <person name="Kang S.-H."/>
            <person name="Pandey R.P."/>
            <person name="Lee C.-M."/>
            <person name="Sim J.-S."/>
            <person name="Jeong J.-T."/>
            <person name="Choi B.-S."/>
            <person name="Jung M."/>
            <person name="Ginzburg D."/>
            <person name="Zhao K."/>
            <person name="Won S.Y."/>
            <person name="Oh T.-J."/>
            <person name="Yu Y."/>
            <person name="Kim N.-H."/>
            <person name="Lee O.R."/>
            <person name="Lee T.-H."/>
            <person name="Bashyal P."/>
            <person name="Kim T.-S."/>
            <person name="Lee W.-H."/>
            <person name="Kawkins C."/>
            <person name="Kim C.-K."/>
            <person name="Kim J.S."/>
            <person name="Ahn B.O."/>
            <person name="Rhee S.Y."/>
            <person name="Sohng J.K."/>
        </authorList>
    </citation>
    <scope>NUCLEOTIDE SEQUENCE</scope>
    <source>
        <tissue evidence="2">Leaf</tissue>
    </source>
</reference>
<keyword evidence="3" id="KW-1185">Reference proteome</keyword>
<organism evidence="2 3">
    <name type="scientific">Senna tora</name>
    <dbReference type="NCBI Taxonomy" id="362788"/>
    <lineage>
        <taxon>Eukaryota</taxon>
        <taxon>Viridiplantae</taxon>
        <taxon>Streptophyta</taxon>
        <taxon>Embryophyta</taxon>
        <taxon>Tracheophyta</taxon>
        <taxon>Spermatophyta</taxon>
        <taxon>Magnoliopsida</taxon>
        <taxon>eudicotyledons</taxon>
        <taxon>Gunneridae</taxon>
        <taxon>Pentapetalae</taxon>
        <taxon>rosids</taxon>
        <taxon>fabids</taxon>
        <taxon>Fabales</taxon>
        <taxon>Fabaceae</taxon>
        <taxon>Caesalpinioideae</taxon>
        <taxon>Cassia clade</taxon>
        <taxon>Senna</taxon>
    </lineage>
</organism>
<protein>
    <submittedName>
        <fullName evidence="2">Uncharacterized protein</fullName>
    </submittedName>
</protein>
<evidence type="ECO:0000313" key="3">
    <source>
        <dbReference type="Proteomes" id="UP000634136"/>
    </source>
</evidence>
<sequence>MEIFWLGFLAAKLSMVTFHFFVDETMVDPKPLNLEDD</sequence>